<gene>
    <name evidence="1" type="ORF">OKA104_LOCUS51011</name>
</gene>
<dbReference type="InterPro" id="IPR011042">
    <property type="entry name" value="6-blade_b-propeller_TolB-like"/>
</dbReference>
<reference evidence="1" key="1">
    <citation type="submission" date="2021-02" db="EMBL/GenBank/DDBJ databases">
        <authorList>
            <person name="Nowell W R."/>
        </authorList>
    </citation>
    <scope>NUCLEOTIDE SEQUENCE</scope>
</reference>
<name>A0A820NSF6_9BILA</name>
<dbReference type="AlphaFoldDB" id="A0A820NSF6"/>
<accession>A0A820NSF6</accession>
<dbReference type="Proteomes" id="UP000663881">
    <property type="component" value="Unassembled WGS sequence"/>
</dbReference>
<dbReference type="Gene3D" id="2.120.10.30">
    <property type="entry name" value="TolB, C-terminal domain"/>
    <property type="match status" value="1"/>
</dbReference>
<proteinExistence type="predicted"/>
<comment type="caution">
    <text evidence="1">The sequence shown here is derived from an EMBL/GenBank/DDBJ whole genome shotgun (WGS) entry which is preliminary data.</text>
</comment>
<protein>
    <submittedName>
        <fullName evidence="1">Uncharacterized protein</fullName>
    </submittedName>
</protein>
<evidence type="ECO:0000313" key="2">
    <source>
        <dbReference type="Proteomes" id="UP000663881"/>
    </source>
</evidence>
<dbReference type="EMBL" id="CAJOAY010026791">
    <property type="protein sequence ID" value="CAF4393501.1"/>
    <property type="molecule type" value="Genomic_DNA"/>
</dbReference>
<evidence type="ECO:0000313" key="1">
    <source>
        <dbReference type="EMBL" id="CAF4393501.1"/>
    </source>
</evidence>
<organism evidence="1 2">
    <name type="scientific">Adineta steineri</name>
    <dbReference type="NCBI Taxonomy" id="433720"/>
    <lineage>
        <taxon>Eukaryota</taxon>
        <taxon>Metazoa</taxon>
        <taxon>Spiralia</taxon>
        <taxon>Gnathifera</taxon>
        <taxon>Rotifera</taxon>
        <taxon>Eurotatoria</taxon>
        <taxon>Bdelloidea</taxon>
        <taxon>Adinetida</taxon>
        <taxon>Adinetidae</taxon>
        <taxon>Adineta</taxon>
    </lineage>
</organism>
<sequence length="79" mass="8837">SKFNAWKQNAITVAAGNGRGQELNQLNSLGGTVIDKNKNIFIADCFNHRIVEWKYNAKEGQIITGGNDKGNQMYQLYDC</sequence>
<feature type="non-terminal residue" evidence="1">
    <location>
        <position position="1"/>
    </location>
</feature>